<reference evidence="9 10" key="1">
    <citation type="submission" date="2014-08" db="EMBL/GenBank/DDBJ databases">
        <authorList>
            <person name="Wibberg D."/>
        </authorList>
    </citation>
    <scope>NUCLEOTIDE SEQUENCE [LARGE SCALE GENOMIC DNA]</scope>
    <source>
        <strain evidence="10">ING2-E5B</strain>
    </source>
</reference>
<accession>A0A098C1C9</accession>
<evidence type="ECO:0000256" key="1">
    <source>
        <dbReference type="ARBA" id="ARBA00004442"/>
    </source>
</evidence>
<dbReference type="InterPro" id="IPR033985">
    <property type="entry name" value="SusD-like_N"/>
</dbReference>
<evidence type="ECO:0000256" key="5">
    <source>
        <dbReference type="ARBA" id="ARBA00023237"/>
    </source>
</evidence>
<evidence type="ECO:0000259" key="7">
    <source>
        <dbReference type="Pfam" id="PF07980"/>
    </source>
</evidence>
<evidence type="ECO:0000256" key="4">
    <source>
        <dbReference type="ARBA" id="ARBA00023136"/>
    </source>
</evidence>
<protein>
    <recommendedName>
        <fullName evidence="11">RagB/SusD family nutrient uptake outer membrane protein</fullName>
    </recommendedName>
</protein>
<dbReference type="Pfam" id="PF14322">
    <property type="entry name" value="SusD-like_3"/>
    <property type="match status" value="1"/>
</dbReference>
<dbReference type="CDD" id="cd08977">
    <property type="entry name" value="SusD"/>
    <property type="match status" value="1"/>
</dbReference>
<feature type="domain" description="RagB/SusD" evidence="7">
    <location>
        <begin position="261"/>
        <end position="539"/>
    </location>
</feature>
<evidence type="ECO:0000259" key="8">
    <source>
        <dbReference type="Pfam" id="PF14322"/>
    </source>
</evidence>
<dbReference type="SUPFAM" id="SSF48452">
    <property type="entry name" value="TPR-like"/>
    <property type="match status" value="1"/>
</dbReference>
<keyword evidence="3 6" id="KW-0732">Signal</keyword>
<dbReference type="OrthoDB" id="729505at2"/>
<dbReference type="Pfam" id="PF07980">
    <property type="entry name" value="SusD_RagB"/>
    <property type="match status" value="1"/>
</dbReference>
<dbReference type="Gene3D" id="1.25.40.390">
    <property type="match status" value="1"/>
</dbReference>
<evidence type="ECO:0000256" key="2">
    <source>
        <dbReference type="ARBA" id="ARBA00006275"/>
    </source>
</evidence>
<dbReference type="InterPro" id="IPR011990">
    <property type="entry name" value="TPR-like_helical_dom_sf"/>
</dbReference>
<comment type="similarity">
    <text evidence="2">Belongs to the SusD family.</text>
</comment>
<organism evidence="9 10">
    <name type="scientific">Fermentimonas caenicola</name>
    <dbReference type="NCBI Taxonomy" id="1562970"/>
    <lineage>
        <taxon>Bacteria</taxon>
        <taxon>Pseudomonadati</taxon>
        <taxon>Bacteroidota</taxon>
        <taxon>Bacteroidia</taxon>
        <taxon>Bacteroidales</taxon>
        <taxon>Dysgonomonadaceae</taxon>
        <taxon>Fermentimonas</taxon>
    </lineage>
</organism>
<evidence type="ECO:0000313" key="10">
    <source>
        <dbReference type="Proteomes" id="UP000032417"/>
    </source>
</evidence>
<keyword evidence="4" id="KW-0472">Membrane</keyword>
<evidence type="ECO:0000256" key="6">
    <source>
        <dbReference type="SAM" id="SignalP"/>
    </source>
</evidence>
<proteinExistence type="inferred from homology"/>
<dbReference type="STRING" id="1562970.ING2E5B_0978"/>
<dbReference type="Proteomes" id="UP000032417">
    <property type="component" value="Chromosome 1"/>
</dbReference>
<comment type="subcellular location">
    <subcellularLocation>
        <location evidence="1">Cell outer membrane</location>
    </subcellularLocation>
</comment>
<dbReference type="GO" id="GO:0009279">
    <property type="term" value="C:cell outer membrane"/>
    <property type="evidence" value="ECO:0007669"/>
    <property type="project" value="UniProtKB-SubCell"/>
</dbReference>
<name>A0A098C1C9_9BACT</name>
<keyword evidence="5" id="KW-0998">Cell outer membrane</keyword>
<dbReference type="AlphaFoldDB" id="A0A098C1C9"/>
<dbReference type="HOGENOM" id="CLU_015553_0_0_10"/>
<dbReference type="PATRIC" id="fig|1562970.3.peg.966"/>
<sequence>MKKIYLIISLMILLVTSCSDFLDTYPKDALSPSTTWQTEDDAEKFLVGLYNGWIWGEEFFYLDCASDIGFNFHTHEGWRQIGNGTLTAANPGNSFYNFSTIRRVITFLENIDNVPFSDEADKLDMIGQAKTIRAYNYFKMNFWYGGVPIIDSYVDAEEAKVPRNSETEVKEYVYKEIDEAIGYLKVRPNSDKGRVGKATALAVKMRSALYWGDYQRALDAARAIIDLNVYELDSDYTNQFTLAGQNSPEIILSNQRIKNLASEWIVTIPNNADGGWSSMVPTQNLIDLYEMENGLTKEEAGSGYDPAHPFAGRDPRMAMTVLYPGREWGSGYNGVLNTLDRLLPDGSPNANFPEGANNASKTALTWSKYVVPLEQYERDFYTTNTQYIVFRYAEVLLTLAEAANELTGPSEEVYNALNEIRNRVGMPDVDRTKYNTKETLRELIRRERSVELAGEGFRRADIVRWKDASGKMIAETVLNKPLTRIDGTVDYNEPDPFKRATVTGTVIIEDRKFTPNNRYLPIPQGNIDNNPALVQNQGY</sequence>
<keyword evidence="10" id="KW-1185">Reference proteome</keyword>
<feature type="chain" id="PRO_5001933354" description="RagB/SusD family nutrient uptake outer membrane protein" evidence="6">
    <location>
        <begin position="22"/>
        <end position="539"/>
    </location>
</feature>
<gene>
    <name evidence="9" type="ORF">ING2E5B_0978</name>
</gene>
<evidence type="ECO:0000256" key="3">
    <source>
        <dbReference type="ARBA" id="ARBA00022729"/>
    </source>
</evidence>
<dbReference type="EMBL" id="LN515532">
    <property type="protein sequence ID" value="CEA15732.1"/>
    <property type="molecule type" value="Genomic_DNA"/>
</dbReference>
<feature type="signal peptide" evidence="6">
    <location>
        <begin position="1"/>
        <end position="21"/>
    </location>
</feature>
<dbReference type="KEGG" id="pbt:ING2E5B_0978"/>
<dbReference type="PROSITE" id="PS51257">
    <property type="entry name" value="PROKAR_LIPOPROTEIN"/>
    <property type="match status" value="1"/>
</dbReference>
<evidence type="ECO:0000313" key="9">
    <source>
        <dbReference type="EMBL" id="CEA15732.1"/>
    </source>
</evidence>
<dbReference type="InterPro" id="IPR012944">
    <property type="entry name" value="SusD_RagB_dom"/>
</dbReference>
<feature type="domain" description="SusD-like N-terminal" evidence="8">
    <location>
        <begin position="20"/>
        <end position="203"/>
    </location>
</feature>
<evidence type="ECO:0008006" key="11">
    <source>
        <dbReference type="Google" id="ProtNLM"/>
    </source>
</evidence>